<proteinExistence type="predicted"/>
<feature type="transmembrane region" description="Helical" evidence="1">
    <location>
        <begin position="250"/>
        <end position="266"/>
    </location>
</feature>
<evidence type="ECO:0000313" key="3">
    <source>
        <dbReference type="Proteomes" id="UP000515369"/>
    </source>
</evidence>
<evidence type="ECO:0000313" key="2">
    <source>
        <dbReference type="EMBL" id="QMW06873.1"/>
    </source>
</evidence>
<organism evidence="2 3">
    <name type="scientific">Spirosoma foliorum</name>
    <dbReference type="NCBI Taxonomy" id="2710596"/>
    <lineage>
        <taxon>Bacteria</taxon>
        <taxon>Pseudomonadati</taxon>
        <taxon>Bacteroidota</taxon>
        <taxon>Cytophagia</taxon>
        <taxon>Cytophagales</taxon>
        <taxon>Cytophagaceae</taxon>
        <taxon>Spirosoma</taxon>
    </lineage>
</organism>
<name>A0A7G5H6Y1_9BACT</name>
<feature type="transmembrane region" description="Helical" evidence="1">
    <location>
        <begin position="37"/>
        <end position="58"/>
    </location>
</feature>
<feature type="transmembrane region" description="Helical" evidence="1">
    <location>
        <begin position="70"/>
        <end position="89"/>
    </location>
</feature>
<feature type="transmembrane region" description="Helical" evidence="1">
    <location>
        <begin position="287"/>
        <end position="312"/>
    </location>
</feature>
<feature type="transmembrane region" description="Helical" evidence="1">
    <location>
        <begin position="201"/>
        <end position="219"/>
    </location>
</feature>
<gene>
    <name evidence="2" type="ORF">H3H32_07520</name>
</gene>
<evidence type="ECO:0008006" key="4">
    <source>
        <dbReference type="Google" id="ProtNLM"/>
    </source>
</evidence>
<dbReference type="Proteomes" id="UP000515369">
    <property type="component" value="Chromosome"/>
</dbReference>
<sequence length="371" mass="42597">MILMALDHTREYFHAPAFLFDPADPVHSSVPIFFTRFITHFCAPAFSFLAGISAFMAGQGKPKMELSAFLLKRGVWLVVMELTIVNFGWYFDVHFRNIDLLVLWSLGISMMALAGLIYLPRGLLLGICCLLIFGHNLLDTIHFENSISWSLLHEENVFPVAGIYNLYVGYPVLPWTAVMALGYWFGLFYGPLFDGTKRRKVFNIIGVFAWLLFILLRITNLYGDQSAFVHYHSLSKGLISFFNPTKYPPSLLYLLMTLGTVFIFLANAENVRGKVVTFLSTFGKVPFFYYILHIYIIHGLAMLLAQLSGFGWQHYLLTAWTSFNPDLQGYGYPLWVVYVVWLSIIGLLYPLCKKFAAYKQSHKENWWLSYL</sequence>
<dbReference type="EMBL" id="CP059732">
    <property type="protein sequence ID" value="QMW06873.1"/>
    <property type="molecule type" value="Genomic_DNA"/>
</dbReference>
<dbReference type="KEGG" id="sfol:H3H32_07520"/>
<dbReference type="PANTHER" id="PTHR40407:SF1">
    <property type="entry name" value="HEPARAN-ALPHA-GLUCOSAMINIDE N-ACETYLTRANSFERASE CATALYTIC DOMAIN-CONTAINING PROTEIN"/>
    <property type="match status" value="1"/>
</dbReference>
<feature type="transmembrane region" description="Helical" evidence="1">
    <location>
        <begin position="101"/>
        <end position="119"/>
    </location>
</feature>
<keyword evidence="1" id="KW-0472">Membrane</keyword>
<dbReference type="PANTHER" id="PTHR40407">
    <property type="entry name" value="MEMBRANE PROTEIN-LIKE PROTEIN"/>
    <property type="match status" value="1"/>
</dbReference>
<protein>
    <recommendedName>
        <fullName evidence="4">Heparan-alpha-glucosaminide N-acetyltransferase catalytic domain-containing protein</fullName>
    </recommendedName>
</protein>
<reference evidence="2 3" key="1">
    <citation type="submission" date="2020-07" db="EMBL/GenBank/DDBJ databases">
        <title>Spirosoma foliorum sp. nov., isolated from the leaves on the Nejang mountain Korea, Republic of.</title>
        <authorList>
            <person name="Ho H."/>
            <person name="Lee Y.-J."/>
            <person name="Nurcahyanto D.-A."/>
            <person name="Kim S.-G."/>
        </authorList>
    </citation>
    <scope>NUCLEOTIDE SEQUENCE [LARGE SCALE GENOMIC DNA]</scope>
    <source>
        <strain evidence="2 3">PL0136</strain>
    </source>
</reference>
<keyword evidence="3" id="KW-1185">Reference proteome</keyword>
<feature type="transmembrane region" description="Helical" evidence="1">
    <location>
        <begin position="163"/>
        <end position="189"/>
    </location>
</feature>
<accession>A0A7G5H6Y1</accession>
<keyword evidence="1" id="KW-1133">Transmembrane helix</keyword>
<feature type="transmembrane region" description="Helical" evidence="1">
    <location>
        <begin position="332"/>
        <end position="352"/>
    </location>
</feature>
<evidence type="ECO:0000256" key="1">
    <source>
        <dbReference type="SAM" id="Phobius"/>
    </source>
</evidence>
<keyword evidence="1" id="KW-0812">Transmembrane</keyword>
<dbReference type="AlphaFoldDB" id="A0A7G5H6Y1"/>